<feature type="domain" description="DH" evidence="6">
    <location>
        <begin position="1150"/>
        <end position="1325"/>
    </location>
</feature>
<dbReference type="Pfam" id="PF00621">
    <property type="entry name" value="RhoGEF"/>
    <property type="match status" value="1"/>
</dbReference>
<keyword evidence="2" id="KW-0344">Guanine-nucleotide releasing factor</keyword>
<dbReference type="GO" id="GO:0005085">
    <property type="term" value="F:guanyl-nucleotide exchange factor activity"/>
    <property type="evidence" value="ECO:0007669"/>
    <property type="project" value="UniProtKB-KW"/>
</dbReference>
<dbReference type="SUPFAM" id="SSF103657">
    <property type="entry name" value="BAR/IMD domain-like"/>
    <property type="match status" value="1"/>
</dbReference>
<dbReference type="SUPFAM" id="SSF48065">
    <property type="entry name" value="DBL homology domain (DH-domain)"/>
    <property type="match status" value="1"/>
</dbReference>
<feature type="compositionally biased region" description="Polar residues" evidence="4">
    <location>
        <begin position="382"/>
        <end position="394"/>
    </location>
</feature>
<feature type="region of interest" description="Disordered" evidence="4">
    <location>
        <begin position="663"/>
        <end position="718"/>
    </location>
</feature>
<dbReference type="EMBL" id="JARAKH010000027">
    <property type="protein sequence ID" value="KAK8389639.1"/>
    <property type="molecule type" value="Genomic_DNA"/>
</dbReference>
<feature type="region of interest" description="Disordered" evidence="4">
    <location>
        <begin position="378"/>
        <end position="397"/>
    </location>
</feature>
<feature type="compositionally biased region" description="Basic and acidic residues" evidence="4">
    <location>
        <begin position="1623"/>
        <end position="1632"/>
    </location>
</feature>
<feature type="compositionally biased region" description="Basic and acidic residues" evidence="4">
    <location>
        <begin position="1013"/>
        <end position="1026"/>
    </location>
</feature>
<dbReference type="SMART" id="SM00325">
    <property type="entry name" value="RhoGEF"/>
    <property type="match status" value="1"/>
</dbReference>
<dbReference type="InterPro" id="IPR000219">
    <property type="entry name" value="DH_dom"/>
</dbReference>
<feature type="compositionally biased region" description="Polar residues" evidence="4">
    <location>
        <begin position="265"/>
        <end position="283"/>
    </location>
</feature>
<name>A0AAW0TPN1_SCYPA</name>
<reference evidence="8 9" key="1">
    <citation type="submission" date="2023-03" db="EMBL/GenBank/DDBJ databases">
        <title>High-quality genome of Scylla paramamosain provides insights in environmental adaptation.</title>
        <authorList>
            <person name="Zhang L."/>
        </authorList>
    </citation>
    <scope>NUCLEOTIDE SEQUENCE [LARGE SCALE GENOMIC DNA]</scope>
    <source>
        <strain evidence="8">LZ_2023a</strain>
        <tissue evidence="8">Muscle</tissue>
    </source>
</reference>
<dbReference type="InterPro" id="IPR036028">
    <property type="entry name" value="SH3-like_dom_sf"/>
</dbReference>
<dbReference type="PROSITE" id="PS51021">
    <property type="entry name" value="BAR"/>
    <property type="match status" value="1"/>
</dbReference>
<dbReference type="Pfam" id="PF03114">
    <property type="entry name" value="BAR"/>
    <property type="match status" value="1"/>
</dbReference>
<proteinExistence type="predicted"/>
<dbReference type="InterPro" id="IPR004148">
    <property type="entry name" value="BAR_dom"/>
</dbReference>
<evidence type="ECO:0000256" key="3">
    <source>
        <dbReference type="PROSITE-ProRule" id="PRU00192"/>
    </source>
</evidence>
<accession>A0AAW0TPN1</accession>
<feature type="compositionally biased region" description="Acidic residues" evidence="4">
    <location>
        <begin position="1117"/>
        <end position="1136"/>
    </location>
</feature>
<dbReference type="SMART" id="SM00721">
    <property type="entry name" value="BAR"/>
    <property type="match status" value="1"/>
</dbReference>
<feature type="region of interest" description="Disordered" evidence="4">
    <location>
        <begin position="1703"/>
        <end position="1830"/>
    </location>
</feature>
<dbReference type="InterPro" id="IPR027267">
    <property type="entry name" value="AH/BAR_dom_sf"/>
</dbReference>
<evidence type="ECO:0000313" key="9">
    <source>
        <dbReference type="Proteomes" id="UP001487740"/>
    </source>
</evidence>
<dbReference type="Pfam" id="PF07653">
    <property type="entry name" value="SH3_2"/>
    <property type="match status" value="1"/>
</dbReference>
<feature type="domain" description="SH3" evidence="5">
    <location>
        <begin position="190"/>
        <end position="249"/>
    </location>
</feature>
<feature type="region of interest" description="Disordered" evidence="4">
    <location>
        <begin position="250"/>
        <end position="338"/>
    </location>
</feature>
<evidence type="ECO:0000256" key="2">
    <source>
        <dbReference type="ARBA" id="ARBA00022658"/>
    </source>
</evidence>
<dbReference type="SUPFAM" id="SSF50044">
    <property type="entry name" value="SH3-domain"/>
    <property type="match status" value="7"/>
</dbReference>
<feature type="compositionally biased region" description="Basic and acidic residues" evidence="4">
    <location>
        <begin position="758"/>
        <end position="770"/>
    </location>
</feature>
<evidence type="ECO:0000259" key="5">
    <source>
        <dbReference type="PROSITE" id="PS50002"/>
    </source>
</evidence>
<dbReference type="InterPro" id="IPR001452">
    <property type="entry name" value="SH3_domain"/>
</dbReference>
<keyword evidence="9" id="KW-1185">Reference proteome</keyword>
<evidence type="ECO:0000259" key="6">
    <source>
        <dbReference type="PROSITE" id="PS50010"/>
    </source>
</evidence>
<dbReference type="SMART" id="SM00326">
    <property type="entry name" value="SH3"/>
    <property type="match status" value="7"/>
</dbReference>
<evidence type="ECO:0000256" key="1">
    <source>
        <dbReference type="ARBA" id="ARBA00022443"/>
    </source>
</evidence>
<dbReference type="PROSITE" id="PS50010">
    <property type="entry name" value="DH_2"/>
    <property type="match status" value="1"/>
</dbReference>
<feature type="compositionally biased region" description="Polar residues" evidence="4">
    <location>
        <begin position="1048"/>
        <end position="1065"/>
    </location>
</feature>
<dbReference type="PANTHER" id="PTHR22834">
    <property type="entry name" value="NUCLEAR FUSION PROTEIN FUS2"/>
    <property type="match status" value="1"/>
</dbReference>
<dbReference type="Gene3D" id="1.20.1270.60">
    <property type="entry name" value="Arfaptin homology (AH) domain/BAR domain"/>
    <property type="match status" value="1"/>
</dbReference>
<feature type="domain" description="SH3" evidence="5">
    <location>
        <begin position="55"/>
        <end position="114"/>
    </location>
</feature>
<keyword evidence="1 3" id="KW-0728">SH3 domain</keyword>
<feature type="region of interest" description="Disordered" evidence="4">
    <location>
        <begin position="424"/>
        <end position="448"/>
    </location>
</feature>
<feature type="domain" description="SH3" evidence="5">
    <location>
        <begin position="519"/>
        <end position="578"/>
    </location>
</feature>
<evidence type="ECO:0000259" key="7">
    <source>
        <dbReference type="PROSITE" id="PS51021"/>
    </source>
</evidence>
<organism evidence="8 9">
    <name type="scientific">Scylla paramamosain</name>
    <name type="common">Mud crab</name>
    <dbReference type="NCBI Taxonomy" id="85552"/>
    <lineage>
        <taxon>Eukaryota</taxon>
        <taxon>Metazoa</taxon>
        <taxon>Ecdysozoa</taxon>
        <taxon>Arthropoda</taxon>
        <taxon>Crustacea</taxon>
        <taxon>Multicrustacea</taxon>
        <taxon>Malacostraca</taxon>
        <taxon>Eumalacostraca</taxon>
        <taxon>Eucarida</taxon>
        <taxon>Decapoda</taxon>
        <taxon>Pleocyemata</taxon>
        <taxon>Brachyura</taxon>
        <taxon>Eubrachyura</taxon>
        <taxon>Portunoidea</taxon>
        <taxon>Portunidae</taxon>
        <taxon>Portuninae</taxon>
        <taxon>Scylla</taxon>
    </lineage>
</organism>
<feature type="compositionally biased region" description="Pro residues" evidence="4">
    <location>
        <begin position="1791"/>
        <end position="1802"/>
    </location>
</feature>
<protein>
    <recommendedName>
        <fullName evidence="10">Endophilin-A</fullName>
    </recommendedName>
</protein>
<dbReference type="Gene3D" id="2.30.30.40">
    <property type="entry name" value="SH3 Domains"/>
    <property type="match status" value="7"/>
</dbReference>
<evidence type="ECO:0000256" key="4">
    <source>
        <dbReference type="SAM" id="MobiDB-lite"/>
    </source>
</evidence>
<feature type="region of interest" description="Disordered" evidence="4">
    <location>
        <begin position="745"/>
        <end position="1149"/>
    </location>
</feature>
<feature type="region of interest" description="Disordered" evidence="4">
    <location>
        <begin position="1608"/>
        <end position="1633"/>
    </location>
</feature>
<dbReference type="GO" id="GO:0005737">
    <property type="term" value="C:cytoplasm"/>
    <property type="evidence" value="ECO:0007669"/>
    <property type="project" value="InterPro"/>
</dbReference>
<comment type="caution">
    <text evidence="8">The sequence shown here is derived from an EMBL/GenBank/DDBJ whole genome shotgun (WGS) entry which is preliminary data.</text>
</comment>
<dbReference type="InterPro" id="IPR035899">
    <property type="entry name" value="DBL_dom_sf"/>
</dbReference>
<feature type="compositionally biased region" description="Pro residues" evidence="4">
    <location>
        <begin position="952"/>
        <end position="964"/>
    </location>
</feature>
<feature type="compositionally biased region" description="Pro residues" evidence="4">
    <location>
        <begin position="1737"/>
        <end position="1750"/>
    </location>
</feature>
<dbReference type="CDD" id="cd00160">
    <property type="entry name" value="RhoGEF"/>
    <property type="match status" value="1"/>
</dbReference>
<dbReference type="PANTHER" id="PTHR22834:SF20">
    <property type="entry name" value="SH3 DOMAIN-CONTAINING PROTEIN"/>
    <property type="match status" value="1"/>
</dbReference>
<sequence>METPAKVAETSGGMKRVCVTSRTLSKTLDCIKEEVGREQHGWSGLAPKQRPKKMKAGDVCRCISDFSGISAEELTLYKNDIVQIHEVVDKHWLRGEGGGSVGLVPSSVLVKVELPPHPSHLPLFVASAEFLPSQPGDLGLRRGDFVVGLNPIDESWWCGEAWGKQGMFPINFVWHVNKDILEVEDTSEKAVRMVGRVKSSIMAQLPEELDLYAGDLVTITHIVDKDWYRGESNGATGIFPKSFVEIVDESSVPSPPSALPEENSFMVSDTPSSFPQTGGTLSDSMLAAPYPSDTPAQPHTADTVPATLGYSAPTIHPSTGPGATPGAKLTPASAPQPVAESTNTAALLSKTSTAWKTVDVDDADLFDDDYFKQNMPGLYSSKGDSSAPSAYTGDTSSALSAASGASASLATTGSRYENIPVSVPEEEAKPSVPSSHYLGKGQQPSEYSYENIPLEPQRLGEDGEALSVGSEHSALLEQHNGLTKMNSLSQKVENYLSSSMLGESATDHEARPILRTTPGIEPYSRAVFSFKAQYPNELTFKKGEIVHLVQHVDSHWTLGRSGDAEGIFPTSYVDIIVDCPHSEEQHFLARPEAPPSASQLVQAVAQYDFQAEQAGDVSMKKGDFLTVIKEVDNNWVMVENTTGSKGMCPKNYLVFLKETETESLEVREPQNKIPDSTSDMGEEQRSRLLQEDVVHQRSRSSSPLSASGKRRSYNKDDFGIKKQDVEQVMARNMASFDATSKVAMGRLEKGGSSSSVFTKREMSPGEHRQPDTQQNPGKPKPMVLPRHSKIVPPLKSAHSVPRTPSTPSTPTTPSTTTPATASTTTAISATPSTTAPATPTTPNTPNTPSTNTANMPNTPSTTTPATQTTPSTTTPATPSTTAPATPSTSISTTTYTTTARTGPFTSTRPAPPPLISPRTKVFSGSKSSPSDTEASSLHKPPPTAKPSQPASQPKPPTQPKPQLQPRPLSQTQPPLPSQPRPKPLSQHQPSIQPQPQPPTQPVYSQVKKTPKKSQKEMEVGDSEKQCLNESNNSTTSSATFPDDVCQLSVASEATYSSETNLSSASAGFVPQRPAPPPPPKLPDTEEEVEEVEEHYYSTAPQEPQGMKAQAVEMVSGESDEDEEETVGEDGEGDTEETTGAAQKQESKASMRRVITQEIVTTEHEYIHDLESLLQVVQLAPSRPGGTQGVHLPSLLGNITEVIDVARKFANLLDQSAYGKEEEELCRTYKVYCANHNITVEPLMKKYEQETGSAAFLQWVLKELQQHKIQLLDMRSVLIKPLQRVLKYPLFLDRLVRETPEHHPDHSDLLEAKTAMANAAKEINEYTKRLDLINKYRVESDQSLQGKMQRVSLHSMYKRSSRFTTLISEMLGIMVQTKDLEFDKEVDKFRSMQRCAAVLAQDMDALLQGVKARHRGELGVVKGFIETLLQPGLEVKALHSVAVDSSGRLFETFDNFVRQRVALPTKELVALCEVPDRLILKRNDKLLDYDNAQYKLDRNRDPTRTRILEEELSQAQGTYNALHSQLMMELPVLTSNGMEVLNLATRSLISARMYLQGHLARLYLNLSQALGVSLTGEEEMLTQFRVKYLQQVGEFRQLSFIPTNVQLSLPRPATRSSKNPESGGSRREHETTKTKVVGQYPGELVYVVREVHTPAEVMELTLYPGDHVALLKNKDPLGRMDRWFVDDGDNKGFVRVSCLKPMLGSDRGAEDTTLPPATPGTAVLPSRPAAVHAGPRPSTVPRPAPAPPEQAPPRYEDIFPVVPTTLPQGTGLPQAPPPRYSSEGTATLASQPPLPSKAEPLPPDGDGLHHGDGDYYSPPLDRQPSGEYNSPVSEENNIYEEIDQIHGGCRGENGAAGQEDTSPIYEVIKDGEIVPDEEDLPPELAEPLFYYALYNFGGSDGTQLNLTAGQVVRVLHAVSSDWWFVEERSGKQGYVPASYLTSEHQWWTSQGHKCSG</sequence>
<feature type="domain" description="SH3" evidence="5">
    <location>
        <begin position="119"/>
        <end position="178"/>
    </location>
</feature>
<feature type="compositionally biased region" description="Polar residues" evidence="4">
    <location>
        <begin position="922"/>
        <end position="935"/>
    </location>
</feature>
<evidence type="ECO:0008006" key="10">
    <source>
        <dbReference type="Google" id="ProtNLM"/>
    </source>
</evidence>
<dbReference type="PRINTS" id="PR00499">
    <property type="entry name" value="P67PHOX"/>
</dbReference>
<feature type="compositionally biased region" description="Basic and acidic residues" evidence="4">
    <location>
        <begin position="682"/>
        <end position="695"/>
    </location>
</feature>
<feature type="compositionally biased region" description="Pro residues" evidence="4">
    <location>
        <begin position="1072"/>
        <end position="1081"/>
    </location>
</feature>
<feature type="compositionally biased region" description="Low complexity" evidence="4">
    <location>
        <begin position="803"/>
        <end position="899"/>
    </location>
</feature>
<dbReference type="Pfam" id="PF00018">
    <property type="entry name" value="SH3_1"/>
    <property type="match status" value="3"/>
</dbReference>
<dbReference type="PROSITE" id="PS50002">
    <property type="entry name" value="SH3"/>
    <property type="match status" value="6"/>
</dbReference>
<feature type="domain" description="BAR" evidence="7">
    <location>
        <begin position="1366"/>
        <end position="1578"/>
    </location>
</feature>
<feature type="compositionally biased region" description="Pro residues" evidence="4">
    <location>
        <begin position="973"/>
        <end position="982"/>
    </location>
</feature>
<evidence type="ECO:0000313" key="8">
    <source>
        <dbReference type="EMBL" id="KAK8389639.1"/>
    </source>
</evidence>
<gene>
    <name evidence="8" type="ORF">O3P69_008970</name>
</gene>
<dbReference type="InterPro" id="IPR051492">
    <property type="entry name" value="Dynamin-Rho_GEF"/>
</dbReference>
<feature type="domain" description="SH3" evidence="5">
    <location>
        <begin position="598"/>
        <end position="658"/>
    </location>
</feature>
<feature type="domain" description="SH3" evidence="5">
    <location>
        <begin position="1884"/>
        <end position="1944"/>
    </location>
</feature>
<dbReference type="Pfam" id="PF14604">
    <property type="entry name" value="SH3_9"/>
    <property type="match status" value="1"/>
</dbReference>
<dbReference type="Proteomes" id="UP001487740">
    <property type="component" value="Unassembled WGS sequence"/>
</dbReference>
<dbReference type="Gene3D" id="1.20.900.10">
    <property type="entry name" value="Dbl homology (DH) domain"/>
    <property type="match status" value="1"/>
</dbReference>
<dbReference type="CDD" id="cd00174">
    <property type="entry name" value="SH3"/>
    <property type="match status" value="2"/>
</dbReference>